<dbReference type="Proteomes" id="UP000447873">
    <property type="component" value="Unassembled WGS sequence"/>
</dbReference>
<proteinExistence type="inferred from homology"/>
<dbReference type="Pfam" id="PF02475">
    <property type="entry name" value="TRM5-TYW2_MTfase"/>
    <property type="match status" value="1"/>
</dbReference>
<evidence type="ECO:0000256" key="3">
    <source>
        <dbReference type="ARBA" id="ARBA00022603"/>
    </source>
</evidence>
<dbReference type="GO" id="GO:0070901">
    <property type="term" value="P:mitochondrial tRNA methylation"/>
    <property type="evidence" value="ECO:0007669"/>
    <property type="project" value="TreeGrafter"/>
</dbReference>
<dbReference type="SUPFAM" id="SSF53335">
    <property type="entry name" value="S-adenosyl-L-methionine-dependent methyltransferases"/>
    <property type="match status" value="1"/>
</dbReference>
<evidence type="ECO:0000256" key="8">
    <source>
        <dbReference type="ARBA" id="ARBA00023242"/>
    </source>
</evidence>
<dbReference type="GO" id="GO:0005759">
    <property type="term" value="C:mitochondrial matrix"/>
    <property type="evidence" value="ECO:0007669"/>
    <property type="project" value="UniProtKB-SubCell"/>
</dbReference>
<dbReference type="PANTHER" id="PTHR23245">
    <property type="entry name" value="TRNA METHYLTRANSFERASE"/>
    <property type="match status" value="1"/>
</dbReference>
<protein>
    <recommendedName>
        <fullName evidence="10">tRNA (guanine(37)-N1)-methyltransferase</fullName>
        <ecNumber evidence="10">2.1.1.228</ecNumber>
    </recommendedName>
    <alternativeName>
        <fullName evidence="10">M1G-methyltransferase</fullName>
    </alternativeName>
    <alternativeName>
        <fullName evidence="10">tRNA [GM37] methyltransferase</fullName>
    </alternativeName>
    <alternativeName>
        <fullName evidence="10">tRNA methyltransferase 5</fullName>
    </alternativeName>
</protein>
<dbReference type="PROSITE" id="PS51684">
    <property type="entry name" value="SAM_MT_TRM5_TYW2"/>
    <property type="match status" value="1"/>
</dbReference>
<dbReference type="Gene3D" id="3.40.50.150">
    <property type="entry name" value="Vaccinia Virus protein VP39"/>
    <property type="match status" value="1"/>
</dbReference>
<feature type="domain" description="SAM-dependent methyltransferase TRM5/TYW2-type" evidence="11">
    <location>
        <begin position="161"/>
        <end position="466"/>
    </location>
</feature>
<feature type="binding site" evidence="10">
    <location>
        <begin position="290"/>
        <end position="291"/>
    </location>
    <ligand>
        <name>S-adenosyl-L-methionine</name>
        <dbReference type="ChEBI" id="CHEBI:59789"/>
    </ligand>
</feature>
<dbReference type="AlphaFoldDB" id="A0A8H3UCK0"/>
<dbReference type="EMBL" id="WNWS01000478">
    <property type="protein sequence ID" value="KAE9967057.1"/>
    <property type="molecule type" value="Genomic_DNA"/>
</dbReference>
<dbReference type="GO" id="GO:0005634">
    <property type="term" value="C:nucleus"/>
    <property type="evidence" value="ECO:0007669"/>
    <property type="project" value="UniProtKB-SubCell"/>
</dbReference>
<feature type="binding site" evidence="10">
    <location>
        <position position="371"/>
    </location>
    <ligand>
        <name>S-adenosyl-L-methionine</name>
        <dbReference type="ChEBI" id="CHEBI:59789"/>
    </ligand>
</feature>
<dbReference type="InterPro" id="IPR030382">
    <property type="entry name" value="MeTrfase_TRM5/TYW2"/>
</dbReference>
<keyword evidence="3 10" id="KW-0489">Methyltransferase</keyword>
<keyword evidence="4 10" id="KW-0808">Transferase</keyword>
<evidence type="ECO:0000256" key="1">
    <source>
        <dbReference type="ARBA" id="ARBA00009775"/>
    </source>
</evidence>
<dbReference type="GO" id="GO:0052906">
    <property type="term" value="F:tRNA (guanine(37)-N1)-methyltransferase activity"/>
    <property type="evidence" value="ECO:0007669"/>
    <property type="project" value="UniProtKB-UniRule"/>
</dbReference>
<dbReference type="EC" id="2.1.1.228" evidence="10"/>
<feature type="binding site" evidence="10">
    <location>
        <begin position="318"/>
        <end position="319"/>
    </location>
    <ligand>
        <name>S-adenosyl-L-methionine</name>
        <dbReference type="ChEBI" id="CHEBI:59789"/>
    </ligand>
</feature>
<dbReference type="InterPro" id="IPR056743">
    <property type="entry name" value="TRM5-TYW2-like_MTfase"/>
</dbReference>
<dbReference type="Gene3D" id="3.30.300.110">
    <property type="entry name" value="Met-10+ protein-like domains"/>
    <property type="match status" value="1"/>
</dbReference>
<comment type="subunit">
    <text evidence="10">Monomer.</text>
</comment>
<feature type="binding site" evidence="10">
    <location>
        <position position="252"/>
    </location>
    <ligand>
        <name>S-adenosyl-L-methionine</name>
        <dbReference type="ChEBI" id="CHEBI:59789"/>
    </ligand>
</feature>
<evidence type="ECO:0000256" key="4">
    <source>
        <dbReference type="ARBA" id="ARBA00022679"/>
    </source>
</evidence>
<name>A0A8H3UCK0_VENIN</name>
<dbReference type="Pfam" id="PF25133">
    <property type="entry name" value="TYW2_N_2"/>
    <property type="match status" value="1"/>
</dbReference>
<comment type="caution">
    <text evidence="12">The sequence shown here is derived from an EMBL/GenBank/DDBJ whole genome shotgun (WGS) entry which is preliminary data.</text>
</comment>
<dbReference type="FunFam" id="3.30.300.110:FF:000001">
    <property type="entry name" value="tRNA (guanine(37)-N1)-methyltransferase"/>
    <property type="match status" value="1"/>
</dbReference>
<evidence type="ECO:0000313" key="13">
    <source>
        <dbReference type="Proteomes" id="UP000447873"/>
    </source>
</evidence>
<keyword evidence="6 10" id="KW-0819">tRNA processing</keyword>
<accession>A0A8H3UCK0</accession>
<dbReference type="PANTHER" id="PTHR23245:SF36">
    <property type="entry name" value="TRNA (GUANINE(37)-N1)-METHYLTRANSFERASE"/>
    <property type="match status" value="1"/>
</dbReference>
<comment type="catalytic activity">
    <reaction evidence="9 10">
        <text>guanosine(37) in tRNA + S-adenosyl-L-methionine = N(1)-methylguanosine(37) in tRNA + S-adenosyl-L-homocysteine + H(+)</text>
        <dbReference type="Rhea" id="RHEA:36899"/>
        <dbReference type="Rhea" id="RHEA-COMP:10145"/>
        <dbReference type="Rhea" id="RHEA-COMP:10147"/>
        <dbReference type="ChEBI" id="CHEBI:15378"/>
        <dbReference type="ChEBI" id="CHEBI:57856"/>
        <dbReference type="ChEBI" id="CHEBI:59789"/>
        <dbReference type="ChEBI" id="CHEBI:73542"/>
        <dbReference type="ChEBI" id="CHEBI:74269"/>
        <dbReference type="EC" id="2.1.1.228"/>
    </reaction>
</comment>
<keyword evidence="5 10" id="KW-0949">S-adenosyl-L-methionine</keyword>
<dbReference type="InterPro" id="IPR025792">
    <property type="entry name" value="tRNA_Gua_MeTrfase_euk"/>
</dbReference>
<evidence type="ECO:0000256" key="9">
    <source>
        <dbReference type="ARBA" id="ARBA00047783"/>
    </source>
</evidence>
<comment type="subcellular location">
    <subcellularLocation>
        <location evidence="10">Mitochondrion matrix</location>
    </subcellularLocation>
    <subcellularLocation>
        <location evidence="10">Nucleus</location>
    </subcellularLocation>
    <subcellularLocation>
        <location evidence="10">Cytoplasm</location>
    </subcellularLocation>
    <text evidence="10">Predominantly in the mitochondria and in the nucleus.</text>
</comment>
<keyword evidence="2 10" id="KW-0963">Cytoplasm</keyword>
<dbReference type="HAMAP" id="MF_03152">
    <property type="entry name" value="TRM5"/>
    <property type="match status" value="1"/>
</dbReference>
<evidence type="ECO:0000259" key="11">
    <source>
        <dbReference type="PROSITE" id="PS51684"/>
    </source>
</evidence>
<dbReference type="GO" id="GO:0002939">
    <property type="term" value="P:tRNA N1-guanine methylation"/>
    <property type="evidence" value="ECO:0007669"/>
    <property type="project" value="TreeGrafter"/>
</dbReference>
<comment type="similarity">
    <text evidence="10">Belongs to the TRM5 / TYW2 family.</text>
</comment>
<comment type="function">
    <text evidence="10">Specifically methylates the N1 position of guanosine-37 in various cytoplasmic and mitochondrial tRNAs. Methylation is not dependent on the nature of the nucleoside 5' of the target nucleoside. This is the first step in the biosynthesis of wybutosine (yW), a modified base adjacent to the anticodon of tRNAs and required for accurate decoding.</text>
</comment>
<evidence type="ECO:0000313" key="12">
    <source>
        <dbReference type="EMBL" id="KAE9967057.1"/>
    </source>
</evidence>
<evidence type="ECO:0000256" key="6">
    <source>
        <dbReference type="ARBA" id="ARBA00022694"/>
    </source>
</evidence>
<keyword evidence="8 10" id="KW-0539">Nucleus</keyword>
<gene>
    <name evidence="10" type="primary">TRM5</name>
    <name evidence="12" type="ORF">EG328_008432</name>
</gene>
<keyword evidence="7 10" id="KW-0496">Mitochondrion</keyword>
<sequence length="476" mass="53857">MTQLDATIMRPPVNRAMRVLDRAFFSKTIPISAARVFTNQHISQCRKDLEKSGDLIQAPRLSAIIQDPDAELAKQGRRCLLLRPEIKHDDTATWSKTINELVESKRISLLPHSLKLNYDYWDYRRRNQVPQFDYQAKNIAVDDIVTSILPEEEQQEIPSGFSVIGHVAHLNLRSEYLPYKHLLAEVLLDKNPAVKTVINKVENVGTEDIFRTFPYELLAGPDDLNVEVKEEDCFFRFDFAKVYWNPRLHGEHQRLVSTFKEGEVVADVMAGVGPFAVPAGRKRIFCWANDLNPNSYESLVDATTRNKVGAYVKPFNDDGKAWIKSATSDLYHGAEHKVEIFSKPKSRSKGDKPTLERTMIQPKFFSHFIMNLPASALSFLPSFVSLYSSAKIPQGSPLPKVHAYCFSTKSVDNVQEGIEICKIISGHLGYEFVPGDGEKEGEVLITDVRDVAPKKRMFCASFMLPAEVAWRPVEGV</sequence>
<reference evidence="12 13" key="1">
    <citation type="submission" date="2018-12" db="EMBL/GenBank/DDBJ databases">
        <title>Venturia inaequalis Genome Resource.</title>
        <authorList>
            <person name="Lichtner F.J."/>
        </authorList>
    </citation>
    <scope>NUCLEOTIDE SEQUENCE [LARGE SCALE GENOMIC DNA]</scope>
    <source>
        <strain evidence="12 13">120213</strain>
    </source>
</reference>
<evidence type="ECO:0000256" key="7">
    <source>
        <dbReference type="ARBA" id="ARBA00023128"/>
    </source>
</evidence>
<comment type="similarity">
    <text evidence="1">Belongs to the class I-like SAM-binding methyltransferase superfamily. TRM5/TYW2 family.</text>
</comment>
<dbReference type="InterPro" id="IPR029063">
    <property type="entry name" value="SAM-dependent_MTases_sf"/>
</dbReference>
<evidence type="ECO:0000256" key="10">
    <source>
        <dbReference type="HAMAP-Rule" id="MF_03152"/>
    </source>
</evidence>
<organism evidence="12 13">
    <name type="scientific">Venturia inaequalis</name>
    <name type="common">Apple scab fungus</name>
    <dbReference type="NCBI Taxonomy" id="5025"/>
    <lineage>
        <taxon>Eukaryota</taxon>
        <taxon>Fungi</taxon>
        <taxon>Dikarya</taxon>
        <taxon>Ascomycota</taxon>
        <taxon>Pezizomycotina</taxon>
        <taxon>Dothideomycetes</taxon>
        <taxon>Pleosporomycetidae</taxon>
        <taxon>Venturiales</taxon>
        <taxon>Venturiaceae</taxon>
        <taxon>Venturia</taxon>
    </lineage>
</organism>
<evidence type="ECO:0000256" key="5">
    <source>
        <dbReference type="ARBA" id="ARBA00022691"/>
    </source>
</evidence>
<evidence type="ECO:0000256" key="2">
    <source>
        <dbReference type="ARBA" id="ARBA00022490"/>
    </source>
</evidence>
<dbReference type="InterPro" id="IPR056744">
    <property type="entry name" value="TRM5/TYW2-like_N"/>
</dbReference>